<feature type="transmembrane region" description="Helical" evidence="7">
    <location>
        <begin position="292"/>
        <end position="317"/>
    </location>
</feature>
<proteinExistence type="inferred from homology"/>
<dbReference type="RefSeq" id="XP_001905585.1">
    <property type="nucleotide sequence ID" value="XM_001905550.1"/>
</dbReference>
<evidence type="ECO:0000256" key="4">
    <source>
        <dbReference type="ARBA" id="ARBA00023136"/>
    </source>
</evidence>
<dbReference type="Pfam" id="PF20684">
    <property type="entry name" value="Fung_rhodopsin"/>
    <property type="match status" value="1"/>
</dbReference>
<name>B2API5_PODAN</name>
<reference evidence="9" key="1">
    <citation type="journal article" date="2008" name="Genome Biol.">
        <title>The genome sequence of the model ascomycete fungus Podospora anserina.</title>
        <authorList>
            <person name="Espagne E."/>
            <person name="Lespinet O."/>
            <person name="Malagnac F."/>
            <person name="Da Silva C."/>
            <person name="Jaillon O."/>
            <person name="Porcel B.M."/>
            <person name="Couloux A."/>
            <person name="Aury J.-M."/>
            <person name="Segurens B."/>
            <person name="Poulain J."/>
            <person name="Anthouard V."/>
            <person name="Grossetete S."/>
            <person name="Khalili H."/>
            <person name="Coppin E."/>
            <person name="Dequard-Chablat M."/>
            <person name="Picard M."/>
            <person name="Contamine V."/>
            <person name="Arnaise S."/>
            <person name="Bourdais A."/>
            <person name="Berteaux-Lecellier V."/>
            <person name="Gautheret D."/>
            <person name="de Vries R.P."/>
            <person name="Battaglia E."/>
            <person name="Coutinho P.M."/>
            <person name="Danchin E.G.J."/>
            <person name="Henrissat B."/>
            <person name="El Khoury R."/>
            <person name="Sainsard-Chanet A."/>
            <person name="Boivin A."/>
            <person name="Pinan-Lucarre B."/>
            <person name="Sellem C.H."/>
            <person name="Debuchy R."/>
            <person name="Wincker P."/>
            <person name="Weissenbach J."/>
            <person name="Silar P."/>
        </authorList>
    </citation>
    <scope>NUCLEOTIDE SEQUENCE [LARGE SCALE GENOMIC DNA]</scope>
    <source>
        <strain evidence="9">S mat+</strain>
    </source>
</reference>
<keyword evidence="4 7" id="KW-0472">Membrane</keyword>
<protein>
    <submittedName>
        <fullName evidence="9">Podospora anserina S mat+ genomic DNA chromosome 5, supercontig 10</fullName>
    </submittedName>
</protein>
<evidence type="ECO:0000256" key="3">
    <source>
        <dbReference type="ARBA" id="ARBA00022989"/>
    </source>
</evidence>
<organism evidence="9">
    <name type="scientific">Podospora anserina (strain S / ATCC MYA-4624 / DSM 980 / FGSC 10383)</name>
    <name type="common">Pleurage anserina</name>
    <dbReference type="NCBI Taxonomy" id="515849"/>
    <lineage>
        <taxon>Eukaryota</taxon>
        <taxon>Fungi</taxon>
        <taxon>Dikarya</taxon>
        <taxon>Ascomycota</taxon>
        <taxon>Pezizomycotina</taxon>
        <taxon>Sordariomycetes</taxon>
        <taxon>Sordariomycetidae</taxon>
        <taxon>Sordariales</taxon>
        <taxon>Podosporaceae</taxon>
        <taxon>Podospora</taxon>
        <taxon>Podospora anserina</taxon>
    </lineage>
</organism>
<feature type="transmembrane region" description="Helical" evidence="7">
    <location>
        <begin position="154"/>
        <end position="176"/>
    </location>
</feature>
<feature type="transmembrane region" description="Helical" evidence="7">
    <location>
        <begin position="124"/>
        <end position="142"/>
    </location>
</feature>
<dbReference type="OrthoDB" id="444631at2759"/>
<dbReference type="PANTHER" id="PTHR33048">
    <property type="entry name" value="PTH11-LIKE INTEGRAL MEMBRANE PROTEIN (AFU_ORTHOLOGUE AFUA_5G11245)"/>
    <property type="match status" value="1"/>
</dbReference>
<evidence type="ECO:0000256" key="2">
    <source>
        <dbReference type="ARBA" id="ARBA00022692"/>
    </source>
</evidence>
<feature type="region of interest" description="Disordered" evidence="6">
    <location>
        <begin position="414"/>
        <end position="456"/>
    </location>
</feature>
<evidence type="ECO:0000256" key="6">
    <source>
        <dbReference type="SAM" id="MobiDB-lite"/>
    </source>
</evidence>
<feature type="transmembrane region" description="Helical" evidence="7">
    <location>
        <begin position="210"/>
        <end position="231"/>
    </location>
</feature>
<feature type="transmembrane region" description="Helical" evidence="7">
    <location>
        <begin position="245"/>
        <end position="267"/>
    </location>
</feature>
<feature type="transmembrane region" description="Helical" evidence="7">
    <location>
        <begin position="363"/>
        <end position="385"/>
    </location>
</feature>
<evidence type="ECO:0000256" key="5">
    <source>
        <dbReference type="ARBA" id="ARBA00038359"/>
    </source>
</evidence>
<dbReference type="PANTHER" id="PTHR33048:SF47">
    <property type="entry name" value="INTEGRAL MEMBRANE PROTEIN-RELATED"/>
    <property type="match status" value="1"/>
</dbReference>
<dbReference type="GO" id="GO:0016020">
    <property type="term" value="C:membrane"/>
    <property type="evidence" value="ECO:0007669"/>
    <property type="project" value="UniProtKB-SubCell"/>
</dbReference>
<feature type="compositionally biased region" description="Low complexity" evidence="6">
    <location>
        <begin position="435"/>
        <end position="449"/>
    </location>
</feature>
<dbReference type="EMBL" id="CU633876">
    <property type="protein sequence ID" value="CAP65828.1"/>
    <property type="molecule type" value="Genomic_DNA"/>
</dbReference>
<comment type="similarity">
    <text evidence="5">Belongs to the SAT4 family.</text>
</comment>
<comment type="subcellular location">
    <subcellularLocation>
        <location evidence="1">Membrane</location>
        <topology evidence="1">Multi-pass membrane protein</topology>
    </subcellularLocation>
</comment>
<dbReference type="AlphaFoldDB" id="B2API5"/>
<evidence type="ECO:0000259" key="8">
    <source>
        <dbReference type="Pfam" id="PF20684"/>
    </source>
</evidence>
<feature type="transmembrane region" description="Helical" evidence="7">
    <location>
        <begin position="329"/>
        <end position="351"/>
    </location>
</feature>
<dbReference type="KEGG" id="pan:PODANSg2612"/>
<sequence>MPVSCDDLARDWSVLPFRTSEIDELLTSLFVSSLPHRWKLAIPEGEHLELGVAFQVSLLCDGSPAYSQDDASVERTEQAPCPQPVQDLAPRHSVSPSQSRRLVTMSEAAVSKGGYGEALIPWQAFHGVVWTLTGVNLITLSVRLATRWRTFRKLFWDDILVIFAWLIIFVNSVVWATQWWNMYAIVWWGSGKQPLPPPLKDIRQWMDCMLAMQLLVFICIFIVKLALLLFFKRLYGNSETRRQRIYWWSCVVACAIVFILSMTIIQYKCYMNDFIYQNDHCNSGWFVTESLIISTILTAFSIITDFMILAIPVTMVWNLKIRRKKKAALIGLFSLTIITVIVGIVRVSILYTTRFNQGAIDPVAFIFWWSVEAYINLLIACLSSFPQLFVRSKPRQAEKPAPTASMIERVRRRMARGGRPPTRPDPIFFTKDTDFTQTTSGATGTTSNTVHTASRVRPELEVETGHTSVPNLVPKQGWTGAATTTTQISSPVGNDDRVSEPESGVMQRLEYKVDRTNEKATK</sequence>
<evidence type="ECO:0000256" key="1">
    <source>
        <dbReference type="ARBA" id="ARBA00004141"/>
    </source>
</evidence>
<dbReference type="GeneID" id="6189810"/>
<dbReference type="VEuPathDB" id="FungiDB:PODANS_5_10440"/>
<dbReference type="HOGENOM" id="CLU_521859_0_0_1"/>
<feature type="domain" description="Rhodopsin" evidence="8">
    <location>
        <begin position="142"/>
        <end position="390"/>
    </location>
</feature>
<reference evidence="9" key="2">
    <citation type="submission" date="2008-07" db="EMBL/GenBank/DDBJ databases">
        <authorList>
            <person name="Genoscope - CEA"/>
        </authorList>
    </citation>
    <scope>NUCLEOTIDE SEQUENCE</scope>
    <source>
        <strain evidence="9">S mat+</strain>
    </source>
</reference>
<dbReference type="InterPro" id="IPR052337">
    <property type="entry name" value="SAT4-like"/>
</dbReference>
<keyword evidence="3 7" id="KW-1133">Transmembrane helix</keyword>
<dbReference type="InterPro" id="IPR049326">
    <property type="entry name" value="Rhodopsin_dom_fungi"/>
</dbReference>
<feature type="region of interest" description="Disordered" evidence="6">
    <location>
        <begin position="483"/>
        <end position="506"/>
    </location>
</feature>
<evidence type="ECO:0000313" key="9">
    <source>
        <dbReference type="EMBL" id="CAP65828.1"/>
    </source>
</evidence>
<evidence type="ECO:0000256" key="7">
    <source>
        <dbReference type="SAM" id="Phobius"/>
    </source>
</evidence>
<gene>
    <name evidence="9" type="ORF">PODANS_5_10440</name>
</gene>
<accession>B2API5</accession>
<keyword evidence="2 7" id="KW-0812">Transmembrane</keyword>